<proteinExistence type="predicted"/>
<gene>
    <name evidence="2" type="ORF">FSB_LOCUS390</name>
</gene>
<protein>
    <recommendedName>
        <fullName evidence="1">SHSP domain-containing protein</fullName>
    </recommendedName>
</protein>
<dbReference type="PANTHER" id="PTHR33103:SF99">
    <property type="entry name" value="DUF674 FAMILY PROTEIN"/>
    <property type="match status" value="1"/>
</dbReference>
<evidence type="ECO:0000313" key="2">
    <source>
        <dbReference type="EMBL" id="SPC72508.1"/>
    </source>
</evidence>
<organism evidence="2">
    <name type="scientific">Fagus sylvatica</name>
    <name type="common">Beechnut</name>
    <dbReference type="NCBI Taxonomy" id="28930"/>
    <lineage>
        <taxon>Eukaryota</taxon>
        <taxon>Viridiplantae</taxon>
        <taxon>Streptophyta</taxon>
        <taxon>Embryophyta</taxon>
        <taxon>Tracheophyta</taxon>
        <taxon>Spermatophyta</taxon>
        <taxon>Magnoliopsida</taxon>
        <taxon>eudicotyledons</taxon>
        <taxon>Gunneridae</taxon>
        <taxon>Pentapetalae</taxon>
        <taxon>rosids</taxon>
        <taxon>fabids</taxon>
        <taxon>Fagales</taxon>
        <taxon>Fagaceae</taxon>
        <taxon>Fagus</taxon>
    </lineage>
</organism>
<dbReference type="EMBL" id="OIVN01000010">
    <property type="protein sequence ID" value="SPC72508.1"/>
    <property type="molecule type" value="Genomic_DNA"/>
</dbReference>
<dbReference type="Pfam" id="PF00011">
    <property type="entry name" value="HSP20"/>
    <property type="match status" value="1"/>
</dbReference>
<accession>A0A2N9ECT6</accession>
<feature type="domain" description="SHSP" evidence="1">
    <location>
        <begin position="163"/>
        <end position="217"/>
    </location>
</feature>
<dbReference type="Gene3D" id="2.60.40.790">
    <property type="match status" value="1"/>
</dbReference>
<dbReference type="InterPro" id="IPR002068">
    <property type="entry name" value="A-crystallin/Hsp20_dom"/>
</dbReference>
<dbReference type="PANTHER" id="PTHR33103">
    <property type="entry name" value="OS01G0153900 PROTEIN"/>
    <property type="match status" value="1"/>
</dbReference>
<dbReference type="AlphaFoldDB" id="A0A2N9ECT6"/>
<dbReference type="InterPro" id="IPR008978">
    <property type="entry name" value="HSP20-like_chaperone"/>
</dbReference>
<evidence type="ECO:0000259" key="1">
    <source>
        <dbReference type="Pfam" id="PF00011"/>
    </source>
</evidence>
<dbReference type="Pfam" id="PF05056">
    <property type="entry name" value="DUF674"/>
    <property type="match status" value="2"/>
</dbReference>
<name>A0A2N9ECT6_FAGSY</name>
<dbReference type="InterPro" id="IPR007750">
    <property type="entry name" value="DUF674"/>
</dbReference>
<sequence>MATLIPNSSSKTITLKLLKNNNSNKVVFPEAGKEFVDFLFGLLQISLGSIMGFLWNYGMAAGPKPAFSSATHTPQLLLDFVSLDQKTRTEAHDTNKFSSFSPPSFSSPFSSGSSWNEVVAQHKEIGYVRGVVTYMVMDDLMVKPMSTISSISHLNDLEIKDIRLGAVKASFDCTTVLTDVFLGNKVKASMENGVLLTVTVPKEEDEKKPEAKAIEISG</sequence>
<reference evidence="2" key="1">
    <citation type="submission" date="2018-02" db="EMBL/GenBank/DDBJ databases">
        <authorList>
            <person name="Cohen D.B."/>
            <person name="Kent A.D."/>
        </authorList>
    </citation>
    <scope>NUCLEOTIDE SEQUENCE</scope>
</reference>